<keyword evidence="6" id="KW-1185">Reference proteome</keyword>
<dbReference type="InterPro" id="IPR000157">
    <property type="entry name" value="TIR_dom"/>
</dbReference>
<dbReference type="Pfam" id="PF23282">
    <property type="entry name" value="WHD_ROQ1"/>
    <property type="match status" value="1"/>
</dbReference>
<dbReference type="Pfam" id="PF00560">
    <property type="entry name" value="LRR_1"/>
    <property type="match status" value="1"/>
</dbReference>
<sequence>MDLYKIFSFLLFPLLFLISYLLLFSKFSWAIDKIKYLPITLGVKRNDRTPETAYNVEGESPSTSNTLNLSPERKYHVFLSFAGKDTRLNFTDHLYEAFCRSGIRCFKDEVDLDRGEDINYLFQAIQDSLCAILVISTNYAKSTWCLDELQKILESREKLGRRVFPIFYNVDPADVRRQRGSFGEALAKLEKKCKGNTTKVQSWRTALSKVGDLSGWVTKDKYEADLIKNIVGEVWRFLSTKLPSFDDNWVGIDSKVADMIPLLEIWLDDKRFVGIWGMGGVGKTTLARVVFEKLLDKFEICCFLENVKDALPLGLVSLQKCLLSRLKIKDLEIVDRDDGMRKIRSLLCDKKVLLVVDDIDDMSQLEYLAKSPDWFGKGSRIIITTRDSHVLTLVEVGQRIYEMKAMEKDESLRLFSNDAFRKDHPEEGYWELSKSVVEYAGGLPLALKVLGRYLHRRSEAEWTGALNRMKQVDPHKNILQVLKISYDGLDKNQQTIFLDVVCFFKHWRREGVTQILERCDLEPTIGIKVLIEKALLVESKDGTLEMHNLIEELGRYIVHQESPNDVYKRSRLWEFKDIKEVLENNRGSAAIRAISIEGKNRGRIKVHPETFLKMSSLRLLSFEEADTDTFIFQGEFKLPDTLIVVIWPSFPFEALPLKTPLNELIHVKMYGSSSIKRLWNVIQPMKLKFIDLSCCDSFIETPDFSRVPCLEHLYLRECRSLVKVHPSLGELKELVIVDLSGCVNLEILPGKLETNSLIKLDLGWCSKLAMLPEFGKGMEKLSYLDVNETDITRLPESFGSLTGLRRLNLSLVHRRICNLDDFLKIHVTREISSLKVMQLTELYLSGCGLNDGSIPDDFGSLSSLIVLDLSCNNFVNLPTACFSSLFRLLFLSLDCCDELESLPRLPPRLIQLIASHCESMKPLSSNTQLWNLVASLDHEYRGQTKYVISDEYNDTTSEFKHIELEHLPLRDFFANVPGYEIPSWFPNKCVPSSVTNSKHVIEVTIPSRLDDREWYGIVVCLHISRDFSGLISCSSKAPDGDYYVHKGWAYERNIMDEQNRHLCIMVLKLNERTCWQPCRQHLAGDNSLHIKLCTHNYSCPEPISKWECGWRVICKEEIQEWCHRNDFNQLNPPQLDPPHDEVKLPLKALDFFNGSVYRP</sequence>
<dbReference type="InterPro" id="IPR044974">
    <property type="entry name" value="Disease_R_plants"/>
</dbReference>
<dbReference type="InterPro" id="IPR001611">
    <property type="entry name" value="Leu-rich_rpt"/>
</dbReference>
<dbReference type="Gene3D" id="3.40.50.10140">
    <property type="entry name" value="Toll/interleukin-1 receptor homology (TIR) domain"/>
    <property type="match status" value="1"/>
</dbReference>
<organism evidence="5 6">
    <name type="scientific">Acacia crassicarpa</name>
    <name type="common">northern wattle</name>
    <dbReference type="NCBI Taxonomy" id="499986"/>
    <lineage>
        <taxon>Eukaryota</taxon>
        <taxon>Viridiplantae</taxon>
        <taxon>Streptophyta</taxon>
        <taxon>Embryophyta</taxon>
        <taxon>Tracheophyta</taxon>
        <taxon>Spermatophyta</taxon>
        <taxon>Magnoliopsida</taxon>
        <taxon>eudicotyledons</taxon>
        <taxon>Gunneridae</taxon>
        <taxon>Pentapetalae</taxon>
        <taxon>rosids</taxon>
        <taxon>fabids</taxon>
        <taxon>Fabales</taxon>
        <taxon>Fabaceae</taxon>
        <taxon>Caesalpinioideae</taxon>
        <taxon>mimosoid clade</taxon>
        <taxon>Acacieae</taxon>
        <taxon>Acacia</taxon>
    </lineage>
</organism>
<dbReference type="GO" id="GO:0007165">
    <property type="term" value="P:signal transduction"/>
    <property type="evidence" value="ECO:0007669"/>
    <property type="project" value="InterPro"/>
</dbReference>
<dbReference type="SMART" id="SM00369">
    <property type="entry name" value="LRR_TYP"/>
    <property type="match status" value="2"/>
</dbReference>
<dbReference type="InterPro" id="IPR027417">
    <property type="entry name" value="P-loop_NTPase"/>
</dbReference>
<dbReference type="PROSITE" id="PS50104">
    <property type="entry name" value="TIR"/>
    <property type="match status" value="1"/>
</dbReference>
<evidence type="ECO:0000256" key="1">
    <source>
        <dbReference type="ARBA" id="ARBA00022614"/>
    </source>
</evidence>
<protein>
    <recommendedName>
        <fullName evidence="4">TIR domain-containing protein</fullName>
    </recommendedName>
</protein>
<dbReference type="Proteomes" id="UP001293593">
    <property type="component" value="Unassembled WGS sequence"/>
</dbReference>
<dbReference type="SUPFAM" id="SSF52058">
    <property type="entry name" value="L domain-like"/>
    <property type="match status" value="1"/>
</dbReference>
<reference evidence="5" key="1">
    <citation type="submission" date="2023-10" db="EMBL/GenBank/DDBJ databases">
        <title>Chromosome-level genome of the transformable northern wattle, Acacia crassicarpa.</title>
        <authorList>
            <person name="Massaro I."/>
            <person name="Sinha N.R."/>
            <person name="Poethig S."/>
            <person name="Leichty A.R."/>
        </authorList>
    </citation>
    <scope>NUCLEOTIDE SEQUENCE</scope>
    <source>
        <strain evidence="5">Acra3RX</strain>
        <tissue evidence="5">Leaf</tissue>
    </source>
</reference>
<dbReference type="SMART" id="SM00255">
    <property type="entry name" value="TIR"/>
    <property type="match status" value="1"/>
</dbReference>
<dbReference type="AlphaFoldDB" id="A0AAE1TCD2"/>
<dbReference type="SUPFAM" id="SSF52200">
    <property type="entry name" value="Toll/Interleukin receptor TIR domain"/>
    <property type="match status" value="1"/>
</dbReference>
<dbReference type="Gene3D" id="3.80.10.10">
    <property type="entry name" value="Ribonuclease Inhibitor"/>
    <property type="match status" value="2"/>
</dbReference>
<keyword evidence="2" id="KW-0677">Repeat</keyword>
<dbReference type="InterPro" id="IPR042197">
    <property type="entry name" value="Apaf_helical"/>
</dbReference>
<dbReference type="PANTHER" id="PTHR11017">
    <property type="entry name" value="LEUCINE-RICH REPEAT-CONTAINING PROTEIN"/>
    <property type="match status" value="1"/>
</dbReference>
<evidence type="ECO:0000256" key="3">
    <source>
        <dbReference type="ARBA" id="ARBA00023027"/>
    </source>
</evidence>
<dbReference type="Pfam" id="PF01582">
    <property type="entry name" value="TIR"/>
    <property type="match status" value="1"/>
</dbReference>
<dbReference type="GO" id="GO:0043531">
    <property type="term" value="F:ADP binding"/>
    <property type="evidence" value="ECO:0007669"/>
    <property type="project" value="InterPro"/>
</dbReference>
<dbReference type="Gene3D" id="1.10.8.430">
    <property type="entry name" value="Helical domain of apoptotic protease-activating factors"/>
    <property type="match status" value="1"/>
</dbReference>
<dbReference type="SUPFAM" id="SSF52540">
    <property type="entry name" value="P-loop containing nucleoside triphosphate hydrolases"/>
    <property type="match status" value="1"/>
</dbReference>
<dbReference type="EMBL" id="JAWXYG010000003">
    <property type="protein sequence ID" value="KAK4278795.1"/>
    <property type="molecule type" value="Genomic_DNA"/>
</dbReference>
<evidence type="ECO:0000259" key="4">
    <source>
        <dbReference type="PROSITE" id="PS50104"/>
    </source>
</evidence>
<dbReference type="Pfam" id="PF00931">
    <property type="entry name" value="NB-ARC"/>
    <property type="match status" value="1"/>
</dbReference>
<evidence type="ECO:0000256" key="2">
    <source>
        <dbReference type="ARBA" id="ARBA00022737"/>
    </source>
</evidence>
<evidence type="ECO:0000313" key="5">
    <source>
        <dbReference type="EMBL" id="KAK4278795.1"/>
    </source>
</evidence>
<accession>A0AAE1TCD2</accession>
<name>A0AAE1TCD2_9FABA</name>
<dbReference type="InterPro" id="IPR035897">
    <property type="entry name" value="Toll_tir_struct_dom_sf"/>
</dbReference>
<dbReference type="GO" id="GO:0006952">
    <property type="term" value="P:defense response"/>
    <property type="evidence" value="ECO:0007669"/>
    <property type="project" value="InterPro"/>
</dbReference>
<comment type="caution">
    <text evidence="5">The sequence shown here is derived from an EMBL/GenBank/DDBJ whole genome shotgun (WGS) entry which is preliminary data.</text>
</comment>
<dbReference type="PANTHER" id="PTHR11017:SF559">
    <property type="entry name" value="DISEASE RESISTANCE PROTEIN CHL1"/>
    <property type="match status" value="1"/>
</dbReference>
<gene>
    <name evidence="5" type="ORF">QN277_016594</name>
</gene>
<dbReference type="PRINTS" id="PR00364">
    <property type="entry name" value="DISEASERSIST"/>
</dbReference>
<dbReference type="InterPro" id="IPR002182">
    <property type="entry name" value="NB-ARC"/>
</dbReference>
<dbReference type="InterPro" id="IPR003591">
    <property type="entry name" value="Leu-rich_rpt_typical-subtyp"/>
</dbReference>
<evidence type="ECO:0000313" key="6">
    <source>
        <dbReference type="Proteomes" id="UP001293593"/>
    </source>
</evidence>
<dbReference type="InterPro" id="IPR032675">
    <property type="entry name" value="LRR_dom_sf"/>
</dbReference>
<keyword evidence="1" id="KW-0433">Leucine-rich repeat</keyword>
<dbReference type="InterPro" id="IPR058192">
    <property type="entry name" value="WHD_ROQ1-like"/>
</dbReference>
<keyword evidence="3" id="KW-0520">NAD</keyword>
<dbReference type="Gene3D" id="3.40.50.300">
    <property type="entry name" value="P-loop containing nucleotide triphosphate hydrolases"/>
    <property type="match status" value="1"/>
</dbReference>
<proteinExistence type="predicted"/>
<dbReference type="FunFam" id="3.40.50.10140:FF:000007">
    <property type="entry name" value="Disease resistance protein (TIR-NBS-LRR class)"/>
    <property type="match status" value="1"/>
</dbReference>
<feature type="domain" description="TIR" evidence="4">
    <location>
        <begin position="73"/>
        <end position="242"/>
    </location>
</feature>